<evidence type="ECO:0000313" key="1">
    <source>
        <dbReference type="EMBL" id="ALC16517.1"/>
    </source>
</evidence>
<reference evidence="1 2" key="1">
    <citation type="submission" date="2015-07" db="EMBL/GenBank/DDBJ databases">
        <title>Isolation and Genomic Characterization of a Novel Halophilic Metal-Reducing Deltaproteobacterium from the Deep Subsurface.</title>
        <authorList>
            <person name="Badalamenti J.P."/>
            <person name="Summers Z.M."/>
            <person name="Gralnick J.A."/>
            <person name="Bond D.R."/>
        </authorList>
    </citation>
    <scope>NUCLEOTIDE SEQUENCE [LARGE SCALE GENOMIC DNA]</scope>
    <source>
        <strain evidence="1 2">WTL</strain>
    </source>
</reference>
<organism evidence="1 2">
    <name type="scientific">Desulfuromonas soudanensis</name>
    <dbReference type="NCBI Taxonomy" id="1603606"/>
    <lineage>
        <taxon>Bacteria</taxon>
        <taxon>Pseudomonadati</taxon>
        <taxon>Thermodesulfobacteriota</taxon>
        <taxon>Desulfuromonadia</taxon>
        <taxon>Desulfuromonadales</taxon>
        <taxon>Desulfuromonadaceae</taxon>
        <taxon>Desulfuromonas</taxon>
    </lineage>
</organism>
<evidence type="ECO:0000313" key="2">
    <source>
        <dbReference type="Proteomes" id="UP000057158"/>
    </source>
</evidence>
<dbReference type="OrthoDB" id="5395144at2"/>
<sequence length="170" mass="19874">MSDHTVKEDQEALFAPEQFEVRNLQDEIRVDRLCSEFLKSFYLDLVEEGRTAEEASALAYGADYFLREFVIPDRQENIFALRPGRLRQFAGNWYIVRTLEPNLAELGDILSGTLAFYRYCRKVNLVDESLLADIEKDCADRDYYGERIEAFWAIENDGYLAWEQECSLKD</sequence>
<dbReference type="PATRIC" id="fig|1603606.3.peg.1894"/>
<dbReference type="AlphaFoldDB" id="A0A0M4D9C2"/>
<keyword evidence="2" id="KW-1185">Reference proteome</keyword>
<dbReference type="EMBL" id="CP010802">
    <property type="protein sequence ID" value="ALC16517.1"/>
    <property type="molecule type" value="Genomic_DNA"/>
</dbReference>
<dbReference type="RefSeq" id="WP_053550612.1">
    <property type="nucleotide sequence ID" value="NZ_CP010802.1"/>
</dbReference>
<dbReference type="Proteomes" id="UP000057158">
    <property type="component" value="Chromosome"/>
</dbReference>
<name>A0A0M4D9C2_9BACT</name>
<dbReference type="STRING" id="1603606.DSOUD_1739"/>
<accession>A0A0M4D9C2</accession>
<gene>
    <name evidence="1" type="ORF">DSOUD_1739</name>
</gene>
<dbReference type="KEGG" id="des:DSOUD_1739"/>
<proteinExistence type="predicted"/>
<protein>
    <submittedName>
        <fullName evidence="1">Uncharacterized protein</fullName>
    </submittedName>
</protein>